<dbReference type="SUPFAM" id="SSF48264">
    <property type="entry name" value="Cytochrome P450"/>
    <property type="match status" value="3"/>
</dbReference>
<dbReference type="GO" id="GO:0005506">
    <property type="term" value="F:iron ion binding"/>
    <property type="evidence" value="ECO:0007669"/>
    <property type="project" value="InterPro"/>
</dbReference>
<organism evidence="10 11">
    <name type="scientific">Panaeolus cyanescens</name>
    <dbReference type="NCBI Taxonomy" id="181874"/>
    <lineage>
        <taxon>Eukaryota</taxon>
        <taxon>Fungi</taxon>
        <taxon>Dikarya</taxon>
        <taxon>Basidiomycota</taxon>
        <taxon>Agaricomycotina</taxon>
        <taxon>Agaricomycetes</taxon>
        <taxon>Agaricomycetidae</taxon>
        <taxon>Agaricales</taxon>
        <taxon>Agaricineae</taxon>
        <taxon>Galeropsidaceae</taxon>
        <taxon>Panaeolus</taxon>
    </lineage>
</organism>
<gene>
    <name evidence="10" type="ORF">CVT24_004381</name>
</gene>
<feature type="transmembrane region" description="Helical" evidence="9">
    <location>
        <begin position="12"/>
        <end position="33"/>
    </location>
</feature>
<evidence type="ECO:0000256" key="7">
    <source>
        <dbReference type="ARBA" id="ARBA00023004"/>
    </source>
</evidence>
<keyword evidence="7" id="KW-0408">Iron</keyword>
<evidence type="ECO:0000256" key="8">
    <source>
        <dbReference type="ARBA" id="ARBA00023033"/>
    </source>
</evidence>
<keyword evidence="4" id="KW-0349">Heme</keyword>
<comment type="similarity">
    <text evidence="3">Belongs to the cytochrome P450 family.</text>
</comment>
<comment type="caution">
    <text evidence="10">The sequence shown here is derived from an EMBL/GenBank/DDBJ whole genome shotgun (WGS) entry which is preliminary data.</text>
</comment>
<dbReference type="OrthoDB" id="2789670at2759"/>
<dbReference type="PRINTS" id="PR00463">
    <property type="entry name" value="EP450I"/>
</dbReference>
<dbReference type="InterPro" id="IPR002401">
    <property type="entry name" value="Cyt_P450_E_grp-I"/>
</dbReference>
<proteinExistence type="inferred from homology"/>
<dbReference type="CDD" id="cd11065">
    <property type="entry name" value="CYP64-like"/>
    <property type="match status" value="2"/>
</dbReference>
<evidence type="ECO:0008006" key="12">
    <source>
        <dbReference type="Google" id="ProtNLM"/>
    </source>
</evidence>
<evidence type="ECO:0000256" key="9">
    <source>
        <dbReference type="SAM" id="Phobius"/>
    </source>
</evidence>
<accession>A0A409VA10</accession>
<evidence type="ECO:0000313" key="10">
    <source>
        <dbReference type="EMBL" id="PPQ63628.1"/>
    </source>
</evidence>
<dbReference type="EMBL" id="NHTK01006116">
    <property type="protein sequence ID" value="PPQ63628.1"/>
    <property type="molecule type" value="Genomic_DNA"/>
</dbReference>
<dbReference type="PANTHER" id="PTHR46300:SF7">
    <property type="entry name" value="P450, PUTATIVE (EUROFUNG)-RELATED"/>
    <property type="match status" value="1"/>
</dbReference>
<evidence type="ECO:0000256" key="3">
    <source>
        <dbReference type="ARBA" id="ARBA00010617"/>
    </source>
</evidence>
<sequence>MTSLFSISPRILISVALGILPVFSIAIGLYDVVMRWIDPPSRKVLPYPPGPSTTQLLGNRNWKVFGEWAKKYGDIIHFKTGKEHHIVLHRAEDAIELLEKRSGIYSDRKLSVTMEIVTTSTILSVLCGDNLSDEQLDFLVQLSDTKTNALAEFGASGSSVIDSYPSLSNIPTWFPSWVPGVKEKRAAMEIKTYTDQMLEEPMRLVGKELMYGTAGASVVADLLEHCYVEKEYKVMRELAASGSETMVAALEFFFLAITLYPEVQAKAQEEIDRVVGRTRLPNFEDRQSLPYTDALYRELLRWRPPINLGVPHIATDNDVYRGYYIPKGSSIIPNIWSMTRDETRYPDPETLKPERYLNPDGTLNDDDLILTFGFGRRVCPGKDFSGNTTWLTIVSVLSLFKISKKDSQVNGVTFSSDGTVRIKILLNQKSGNVAHAPADWRQPAGLIMAVSDFVSSHLLISLSIAIIPLFSIAIGLYDLFMRYFNPFGLDVLPYPPGPPPASYIAGHITQLPKTRAWEGYADWAKQYGNIVYFRIYREHNIILHRLEDVIELFEKRSGIYSDRKHSVMNKMMGWEFNTGLKVYDNSWRHHRRMLKKHFDKDKIHAYVPVQAAKMKAFLKSLLDTPDDFRLHVKRLTTSTILSILYGHNLDDVTIDDFVNIAEKAVDALVDAMIPGSSVVDQLPILQHVPTWFPAWFPGVKFKRLSKTVYDYTFRMQEEPIKLVSKELVGGAAGNSLVAELLEHCQSESDYINTREMTATAYAAGAETTVAGLEIFFLAMMLFPDVQRKAQIEIDQVTGKTRLVDLDDRPALPYIEALFRELMRWRPPMPFPVARTVTDNDVYRGYYIPKGTVLLANTWAIAHNEEKYPEPDILRPERFLNADGSINDDDFILTFGFGRRICPGRYLAGSTTWLTIASVLSAFNIRTKDGMAPSAFNVSTDGPPRAGYFSGNASQLPQSRSWLTYTDWGKDYGDIIHFTVYGEHTIILNRLEDTIELLEKRSGLYSSRKQSTMTKLMGWDFNFGLKPYGNLWRYHRRIMRKYFDKRPSAAYAPVQTAKARQFLKDLLRAPEEFLHYGKRATTAIIMAILYGFNISDENIDYFVHLSEIATGKLAESMIPGAAVVDALPFLQHVPGWVPGAQFQRHAAYVKKYADAMLEAPMKLVKEQTMQGEAATGVVAELLAHSDDENVHNRTKDMSATTYAAASDTLTSAFASFFLAMVLYPDIQSKAQAAIDKVTGRDRLPTFEDRDSLPYIEALIWELLRWRPPLPLNVPHYTIDEDVYKGYYIPKGTVVVANIWAMSRNEDVYPNAEEYIPERFLNKDGSLKRQDEFLMSFGSGRRSDTWVILIFQASTHYA</sequence>
<protein>
    <recommendedName>
        <fullName evidence="12">Cytochrome P450</fullName>
    </recommendedName>
</protein>
<dbReference type="PANTHER" id="PTHR46300">
    <property type="entry name" value="P450, PUTATIVE (EUROFUNG)-RELATED-RELATED"/>
    <property type="match status" value="1"/>
</dbReference>
<dbReference type="Gene3D" id="1.10.630.10">
    <property type="entry name" value="Cytochrome P450"/>
    <property type="match status" value="3"/>
</dbReference>
<dbReference type="PROSITE" id="PS00086">
    <property type="entry name" value="CYTOCHROME_P450"/>
    <property type="match status" value="2"/>
</dbReference>
<evidence type="ECO:0000256" key="1">
    <source>
        <dbReference type="ARBA" id="ARBA00001971"/>
    </source>
</evidence>
<keyword evidence="5" id="KW-0479">Metal-binding</keyword>
<dbReference type="STRING" id="181874.A0A409VA10"/>
<reference evidence="10 11" key="1">
    <citation type="journal article" date="2018" name="Evol. Lett.">
        <title>Horizontal gene cluster transfer increased hallucinogenic mushroom diversity.</title>
        <authorList>
            <person name="Reynolds H.T."/>
            <person name="Vijayakumar V."/>
            <person name="Gluck-Thaler E."/>
            <person name="Korotkin H.B."/>
            <person name="Matheny P.B."/>
            <person name="Slot J.C."/>
        </authorList>
    </citation>
    <scope>NUCLEOTIDE SEQUENCE [LARGE SCALE GENOMIC DNA]</scope>
    <source>
        <strain evidence="10 11">2629</strain>
    </source>
</reference>
<dbReference type="InParanoid" id="A0A409VA10"/>
<dbReference type="GO" id="GO:0004497">
    <property type="term" value="F:monooxygenase activity"/>
    <property type="evidence" value="ECO:0007669"/>
    <property type="project" value="UniProtKB-KW"/>
</dbReference>
<feature type="transmembrane region" description="Helical" evidence="9">
    <location>
        <begin position="458"/>
        <end position="477"/>
    </location>
</feature>
<dbReference type="InterPro" id="IPR050364">
    <property type="entry name" value="Cytochrome_P450_fung"/>
</dbReference>
<dbReference type="InterPro" id="IPR036396">
    <property type="entry name" value="Cyt_P450_sf"/>
</dbReference>
<dbReference type="GO" id="GO:0020037">
    <property type="term" value="F:heme binding"/>
    <property type="evidence" value="ECO:0007669"/>
    <property type="project" value="InterPro"/>
</dbReference>
<evidence type="ECO:0000256" key="2">
    <source>
        <dbReference type="ARBA" id="ARBA00005179"/>
    </source>
</evidence>
<comment type="cofactor">
    <cofactor evidence="1">
        <name>heme</name>
        <dbReference type="ChEBI" id="CHEBI:30413"/>
    </cofactor>
</comment>
<evidence type="ECO:0000256" key="6">
    <source>
        <dbReference type="ARBA" id="ARBA00023002"/>
    </source>
</evidence>
<dbReference type="GO" id="GO:0016705">
    <property type="term" value="F:oxidoreductase activity, acting on paired donors, with incorporation or reduction of molecular oxygen"/>
    <property type="evidence" value="ECO:0007669"/>
    <property type="project" value="InterPro"/>
</dbReference>
<keyword evidence="8" id="KW-0503">Monooxygenase</keyword>
<dbReference type="InterPro" id="IPR017972">
    <property type="entry name" value="Cyt_P450_CS"/>
</dbReference>
<dbReference type="Pfam" id="PF00067">
    <property type="entry name" value="p450"/>
    <property type="match status" value="3"/>
</dbReference>
<comment type="pathway">
    <text evidence="2">Secondary metabolite biosynthesis.</text>
</comment>
<keyword evidence="11" id="KW-1185">Reference proteome</keyword>
<name>A0A409VA10_9AGAR</name>
<keyword evidence="6" id="KW-0560">Oxidoreductase</keyword>
<keyword evidence="9" id="KW-0812">Transmembrane</keyword>
<keyword evidence="9" id="KW-0472">Membrane</keyword>
<evidence type="ECO:0000256" key="5">
    <source>
        <dbReference type="ARBA" id="ARBA00022723"/>
    </source>
</evidence>
<keyword evidence="9" id="KW-1133">Transmembrane helix</keyword>
<evidence type="ECO:0000256" key="4">
    <source>
        <dbReference type="ARBA" id="ARBA00022617"/>
    </source>
</evidence>
<dbReference type="InterPro" id="IPR001128">
    <property type="entry name" value="Cyt_P450"/>
</dbReference>
<dbReference type="Proteomes" id="UP000284842">
    <property type="component" value="Unassembled WGS sequence"/>
</dbReference>
<evidence type="ECO:0000313" key="11">
    <source>
        <dbReference type="Proteomes" id="UP000284842"/>
    </source>
</evidence>